<evidence type="ECO:0000313" key="3">
    <source>
        <dbReference type="Proteomes" id="UP000516173"/>
    </source>
</evidence>
<dbReference type="AlphaFoldDB" id="A0A7G1KRK5"/>
<dbReference type="PANTHER" id="PTHR32097">
    <property type="entry name" value="CAMP-BINDING PROTEIN 1-RELATED"/>
    <property type="match status" value="1"/>
</dbReference>
<dbReference type="Pfam" id="PF02342">
    <property type="entry name" value="TerD"/>
    <property type="match status" value="1"/>
</dbReference>
<name>A0A7G1KRK5_9NOCA</name>
<dbReference type="Gene3D" id="2.60.60.30">
    <property type="entry name" value="sav2460 like domains"/>
    <property type="match status" value="1"/>
</dbReference>
<feature type="domain" description="TerD" evidence="1">
    <location>
        <begin position="14"/>
        <end position="166"/>
    </location>
</feature>
<dbReference type="KEGG" id="nwl:NWFMUON74_55640"/>
<accession>A0A7G1KRK5</accession>
<dbReference type="GeneID" id="80350002"/>
<sequence>MLVPLHDDGGAPLDYIGMALGWAPALGRRWFGARRRPIDLNAAALLFEGHRLLEVVYHEHFDTADGAVRLHGDNVTGVGRGDDEVLTVEFTLLPDAVDAVVLLITCYTDQTFDDIDRAFFRLFDADSGAEVARYNLPRGPHTGLVAGVLERGSDEWRFRQVVEGIAARHPADAVPLLTRYLG</sequence>
<evidence type="ECO:0000313" key="2">
    <source>
        <dbReference type="EMBL" id="BCK57792.1"/>
    </source>
</evidence>
<evidence type="ECO:0000259" key="1">
    <source>
        <dbReference type="Pfam" id="PF02342"/>
    </source>
</evidence>
<reference evidence="2 3" key="1">
    <citation type="submission" date="2020-08" db="EMBL/GenBank/DDBJ databases">
        <title>Genome Sequencing of Nocardia wallacei strain FMUON74 and assembly.</title>
        <authorList>
            <person name="Toyokawa M."/>
            <person name="Uesaka K."/>
        </authorList>
    </citation>
    <scope>NUCLEOTIDE SEQUENCE [LARGE SCALE GENOMIC DNA]</scope>
    <source>
        <strain evidence="2 3">FMUON74</strain>
    </source>
</reference>
<dbReference type="Proteomes" id="UP000516173">
    <property type="component" value="Chromosome"/>
</dbReference>
<proteinExistence type="predicted"/>
<protein>
    <submittedName>
        <fullName evidence="2">Tellurium resistance protein TerZ</fullName>
    </submittedName>
</protein>
<dbReference type="RefSeq" id="WP_187684650.1">
    <property type="nucleotide sequence ID" value="NZ_AP023396.1"/>
</dbReference>
<keyword evidence="3" id="KW-1185">Reference proteome</keyword>
<dbReference type="PANTHER" id="PTHR32097:SF17">
    <property type="entry name" value="CAMP-BINDING PROTEIN 1-RELATED"/>
    <property type="match status" value="1"/>
</dbReference>
<dbReference type="CDD" id="cd06974">
    <property type="entry name" value="TerD_like"/>
    <property type="match status" value="1"/>
</dbReference>
<organism evidence="2 3">
    <name type="scientific">Nocardia wallacei</name>
    <dbReference type="NCBI Taxonomy" id="480035"/>
    <lineage>
        <taxon>Bacteria</taxon>
        <taxon>Bacillati</taxon>
        <taxon>Actinomycetota</taxon>
        <taxon>Actinomycetes</taxon>
        <taxon>Mycobacteriales</taxon>
        <taxon>Nocardiaceae</taxon>
        <taxon>Nocardia</taxon>
    </lineage>
</organism>
<dbReference type="InterPro" id="IPR051324">
    <property type="entry name" value="Stress/Tellurium_Resist"/>
</dbReference>
<gene>
    <name evidence="2" type="ORF">NWFMUON74_55640</name>
</gene>
<dbReference type="EMBL" id="AP023396">
    <property type="protein sequence ID" value="BCK57792.1"/>
    <property type="molecule type" value="Genomic_DNA"/>
</dbReference>
<dbReference type="InterPro" id="IPR003325">
    <property type="entry name" value="TerD"/>
</dbReference>